<keyword evidence="2" id="KW-1185">Reference proteome</keyword>
<proteinExistence type="predicted"/>
<gene>
    <name evidence="1" type="ORF">LNINA_LOCUS7187</name>
</gene>
<name>A0AAV1JFL9_9NEOP</name>
<organism evidence="1 2">
    <name type="scientific">Leptosia nina</name>
    <dbReference type="NCBI Taxonomy" id="320188"/>
    <lineage>
        <taxon>Eukaryota</taxon>
        <taxon>Metazoa</taxon>
        <taxon>Ecdysozoa</taxon>
        <taxon>Arthropoda</taxon>
        <taxon>Hexapoda</taxon>
        <taxon>Insecta</taxon>
        <taxon>Pterygota</taxon>
        <taxon>Neoptera</taxon>
        <taxon>Endopterygota</taxon>
        <taxon>Lepidoptera</taxon>
        <taxon>Glossata</taxon>
        <taxon>Ditrysia</taxon>
        <taxon>Papilionoidea</taxon>
        <taxon>Pieridae</taxon>
        <taxon>Pierinae</taxon>
        <taxon>Leptosia</taxon>
    </lineage>
</organism>
<comment type="caution">
    <text evidence="1">The sequence shown here is derived from an EMBL/GenBank/DDBJ whole genome shotgun (WGS) entry which is preliminary data.</text>
</comment>
<sequence length="108" mass="12469">MNRRPSTAGLRGEMASFLHMLNRILNEHRMQHIKSYRLTILCELVRRKASCGVPCMVKRVRLESHTFRLFADASARASSAHVTWNFDVHTSLRIEEAVGAHVILDRVW</sequence>
<dbReference type="AlphaFoldDB" id="A0AAV1JFL9"/>
<evidence type="ECO:0000313" key="2">
    <source>
        <dbReference type="Proteomes" id="UP001497472"/>
    </source>
</evidence>
<reference evidence="1 2" key="1">
    <citation type="submission" date="2023-11" db="EMBL/GenBank/DDBJ databases">
        <authorList>
            <person name="Okamura Y."/>
        </authorList>
    </citation>
    <scope>NUCLEOTIDE SEQUENCE [LARGE SCALE GENOMIC DNA]</scope>
</reference>
<accession>A0AAV1JFL9</accession>
<evidence type="ECO:0000313" key="1">
    <source>
        <dbReference type="EMBL" id="CAK1547730.1"/>
    </source>
</evidence>
<protein>
    <submittedName>
        <fullName evidence="1">Uncharacterized protein</fullName>
    </submittedName>
</protein>
<dbReference type="Proteomes" id="UP001497472">
    <property type="component" value="Unassembled WGS sequence"/>
</dbReference>
<dbReference type="EMBL" id="CAVLEF010000009">
    <property type="protein sequence ID" value="CAK1547730.1"/>
    <property type="molecule type" value="Genomic_DNA"/>
</dbReference>